<dbReference type="Pfam" id="PF01609">
    <property type="entry name" value="DDE_Tnp_1"/>
    <property type="match status" value="1"/>
</dbReference>
<gene>
    <name evidence="2" type="ORF">JJB74_22415</name>
</gene>
<dbReference type="Proteomes" id="UP000622890">
    <property type="component" value="Unassembled WGS sequence"/>
</dbReference>
<dbReference type="EMBL" id="JAEPBG010000011">
    <property type="protein sequence ID" value="MBK4737384.1"/>
    <property type="molecule type" value="Genomic_DNA"/>
</dbReference>
<evidence type="ECO:0000313" key="3">
    <source>
        <dbReference type="Proteomes" id="UP000622890"/>
    </source>
</evidence>
<feature type="domain" description="Transposase IS4-like" evidence="1">
    <location>
        <begin position="10"/>
        <end position="64"/>
    </location>
</feature>
<protein>
    <submittedName>
        <fullName evidence="2">Transposase</fullName>
    </submittedName>
</protein>
<evidence type="ECO:0000259" key="1">
    <source>
        <dbReference type="Pfam" id="PF01609"/>
    </source>
</evidence>
<dbReference type="GO" id="GO:0006313">
    <property type="term" value="P:DNA transposition"/>
    <property type="evidence" value="ECO:0007669"/>
    <property type="project" value="InterPro"/>
</dbReference>
<dbReference type="AlphaFoldDB" id="A0A934T1X3"/>
<name>A0A934T1X3_9BURK</name>
<dbReference type="PANTHER" id="PTHR30007:SF0">
    <property type="entry name" value="TRANSPOSASE"/>
    <property type="match status" value="1"/>
</dbReference>
<reference evidence="2" key="1">
    <citation type="submission" date="2021-01" db="EMBL/GenBank/DDBJ databases">
        <title>Genome sequence of strain Noviherbaspirillum sp. DKR-6.</title>
        <authorList>
            <person name="Chaudhary D.K."/>
        </authorList>
    </citation>
    <scope>NUCLEOTIDE SEQUENCE</scope>
    <source>
        <strain evidence="2">DKR-6</strain>
    </source>
</reference>
<keyword evidence="3" id="KW-1185">Reference proteome</keyword>
<organism evidence="2 3">
    <name type="scientific">Noviherbaspirillum pedocola</name>
    <dbReference type="NCBI Taxonomy" id="2801341"/>
    <lineage>
        <taxon>Bacteria</taxon>
        <taxon>Pseudomonadati</taxon>
        <taxon>Pseudomonadota</taxon>
        <taxon>Betaproteobacteria</taxon>
        <taxon>Burkholderiales</taxon>
        <taxon>Oxalobacteraceae</taxon>
        <taxon>Noviherbaspirillum</taxon>
    </lineage>
</organism>
<dbReference type="PANTHER" id="PTHR30007">
    <property type="entry name" value="PHP DOMAIN PROTEIN"/>
    <property type="match status" value="1"/>
</dbReference>
<dbReference type="GO" id="GO:0004803">
    <property type="term" value="F:transposase activity"/>
    <property type="evidence" value="ECO:0007669"/>
    <property type="project" value="InterPro"/>
</dbReference>
<evidence type="ECO:0000313" key="2">
    <source>
        <dbReference type="EMBL" id="MBK4737384.1"/>
    </source>
</evidence>
<dbReference type="InterPro" id="IPR002559">
    <property type="entry name" value="Transposase_11"/>
</dbReference>
<sequence length="77" mass="9424">MLDKAAFLNFIVEVVRKIQDQHTFVPLPRRWVVERTFGWMMRLRRLVRDYEQRLDVSRQMIYVATGGLRLKRLFDKN</sequence>
<accession>A0A934T1X3</accession>
<comment type="caution">
    <text evidence="2">The sequence shown here is derived from an EMBL/GenBank/DDBJ whole genome shotgun (WGS) entry which is preliminary data.</text>
</comment>
<proteinExistence type="predicted"/>
<dbReference type="GO" id="GO:0003677">
    <property type="term" value="F:DNA binding"/>
    <property type="evidence" value="ECO:0007669"/>
    <property type="project" value="InterPro"/>
</dbReference>